<proteinExistence type="predicted"/>
<keyword evidence="3" id="KW-1185">Reference proteome</keyword>
<dbReference type="Gene3D" id="1.25.40.20">
    <property type="entry name" value="Ankyrin repeat-containing domain"/>
    <property type="match status" value="2"/>
</dbReference>
<dbReference type="AlphaFoldDB" id="A0A4D9D4T1"/>
<organism evidence="2 3">
    <name type="scientific">Nannochloropsis salina CCMP1776</name>
    <dbReference type="NCBI Taxonomy" id="1027361"/>
    <lineage>
        <taxon>Eukaryota</taxon>
        <taxon>Sar</taxon>
        <taxon>Stramenopiles</taxon>
        <taxon>Ochrophyta</taxon>
        <taxon>Eustigmatophyceae</taxon>
        <taxon>Eustigmatales</taxon>
        <taxon>Monodopsidaceae</taxon>
        <taxon>Microchloropsis</taxon>
        <taxon>Microchloropsis salina</taxon>
    </lineage>
</organism>
<dbReference type="PANTHER" id="PTHR24121">
    <property type="entry name" value="NO MECHANORECEPTOR POTENTIAL C, ISOFORM D-RELATED"/>
    <property type="match status" value="1"/>
</dbReference>
<dbReference type="Pfam" id="PF00023">
    <property type="entry name" value="Ank"/>
    <property type="match status" value="1"/>
</dbReference>
<dbReference type="InterPro" id="IPR002110">
    <property type="entry name" value="Ankyrin_rpt"/>
</dbReference>
<gene>
    <name evidence="2" type="ORF">NSK_004675</name>
</gene>
<dbReference type="EMBL" id="SDOX01000021">
    <property type="protein sequence ID" value="TFJ83569.1"/>
    <property type="molecule type" value="Genomic_DNA"/>
</dbReference>
<dbReference type="SUPFAM" id="SSF48403">
    <property type="entry name" value="Ankyrin repeat"/>
    <property type="match status" value="1"/>
</dbReference>
<feature type="repeat" description="ANK" evidence="1">
    <location>
        <begin position="72"/>
        <end position="96"/>
    </location>
</feature>
<evidence type="ECO:0000313" key="3">
    <source>
        <dbReference type="Proteomes" id="UP000355283"/>
    </source>
</evidence>
<dbReference type="Pfam" id="PF12796">
    <property type="entry name" value="Ank_2"/>
    <property type="match status" value="1"/>
</dbReference>
<comment type="caution">
    <text evidence="2">The sequence shown here is derived from an EMBL/GenBank/DDBJ whole genome shotgun (WGS) entry which is preliminary data.</text>
</comment>
<name>A0A4D9D4T1_9STRA</name>
<dbReference type="PANTHER" id="PTHR24121:SF23">
    <property type="entry name" value="NO MECHANORECEPTOR POTENTIAL C, ISOFORM H"/>
    <property type="match status" value="1"/>
</dbReference>
<dbReference type="PROSITE" id="PS50088">
    <property type="entry name" value="ANK_REPEAT"/>
    <property type="match status" value="2"/>
</dbReference>
<dbReference type="SMART" id="SM00248">
    <property type="entry name" value="ANK"/>
    <property type="match status" value="3"/>
</dbReference>
<keyword evidence="1" id="KW-0040">ANK repeat</keyword>
<sequence length="365" mass="40376">MDVIHDAIARGDVSRVQALCEAEPDLLYLDDWQARTPLILSVLANSLPLVRFFVEEVAPEAQATVDERTAPDGNTAMFYACRDGRIEIAEYLLKRGKADPFQKNRYNTTLFMIAAASAPSTCAENKEGKGPSASGVILSLLEAINRRGGGGREGHLYDCLNACNSNNKTALALACERGALDIISVLIAAGANPYLLPAGEEEVFTSSTDGDPSKKEILVSCIQEARRAPERVYFMSKIRCLADTMHALRKSTEAKESLTAEAIAEDSDCDGEEGQQDFHIQNIKTRYDQELQHYQMKKSMAIASEVLKRRVEGKTELPRVQLTTEGDEKLREVARHVLIEGGLKLELFVELIEGLVVPQWFYDHL</sequence>
<evidence type="ECO:0000256" key="1">
    <source>
        <dbReference type="PROSITE-ProRule" id="PRU00023"/>
    </source>
</evidence>
<feature type="repeat" description="ANK" evidence="1">
    <location>
        <begin position="166"/>
        <end position="192"/>
    </location>
</feature>
<reference evidence="2 3" key="1">
    <citation type="submission" date="2019-01" db="EMBL/GenBank/DDBJ databases">
        <title>Nuclear Genome Assembly of the Microalgal Biofuel strain Nannochloropsis salina CCMP1776.</title>
        <authorList>
            <person name="Hovde B."/>
        </authorList>
    </citation>
    <scope>NUCLEOTIDE SEQUENCE [LARGE SCALE GENOMIC DNA]</scope>
    <source>
        <strain evidence="2 3">CCMP1776</strain>
    </source>
</reference>
<dbReference type="PROSITE" id="PS50297">
    <property type="entry name" value="ANK_REP_REGION"/>
    <property type="match status" value="2"/>
</dbReference>
<accession>A0A4D9D4T1</accession>
<evidence type="ECO:0000313" key="2">
    <source>
        <dbReference type="EMBL" id="TFJ83569.1"/>
    </source>
</evidence>
<dbReference type="InterPro" id="IPR036770">
    <property type="entry name" value="Ankyrin_rpt-contain_sf"/>
</dbReference>
<dbReference type="Proteomes" id="UP000355283">
    <property type="component" value="Unassembled WGS sequence"/>
</dbReference>
<protein>
    <submittedName>
        <fullName evidence="2">Uncharacterized protein</fullName>
    </submittedName>
</protein>
<dbReference type="OrthoDB" id="75473at2759"/>